<dbReference type="Proteomes" id="UP000183192">
    <property type="component" value="Unassembled WGS sequence"/>
</dbReference>
<name>A0A1J4TAG2_9BACT</name>
<sequence>MLKILFIGDIIGKIGRETIKKLLPKIKKEESPDLIIANAENIAHGTGVTRDTLVELTVAGVNLFTAGDHAFKNSGQLDVYSDAKFSIIRPANFSANAPGQGYKIITLKNINVLIINLIGRVFMAMDYDCPFRAIDEILANIKHGIDRKKISAIIVDIHAEATSEKSAFKHYVDGRVSAVFGTHTHIMTADPQITGLGTAYITDVGMTGFADGIIGIAKENIIKTFLSQIKDKHEIPEEGRSIFNAVLAVIDPRTAKAVKIRPIIKHTEI</sequence>
<dbReference type="Gene3D" id="3.60.21.10">
    <property type="match status" value="1"/>
</dbReference>
<keyword evidence="2" id="KW-0479">Metal-binding</keyword>
<organism evidence="3 4">
    <name type="scientific">Candidatus Falkowbacteria bacterium CG1_02_37_44</name>
    <dbReference type="NCBI Taxonomy" id="1805146"/>
    <lineage>
        <taxon>Bacteria</taxon>
        <taxon>Candidatus Falkowiibacteriota</taxon>
    </lineage>
</organism>
<feature type="binding site" evidence="2">
    <location>
        <position position="40"/>
    </location>
    <ligand>
        <name>Fe cation</name>
        <dbReference type="ChEBI" id="CHEBI:24875"/>
        <label>1</label>
    </ligand>
</feature>
<dbReference type="PANTHER" id="PTHR36303">
    <property type="entry name" value="2',3'-CYCLIC-NUCLEOTIDE 2'-PHOSPHODIESTERASE"/>
    <property type="match status" value="1"/>
</dbReference>
<dbReference type="STRING" id="1805146.AUJ27_02410"/>
<dbReference type="GO" id="GO:0046872">
    <property type="term" value="F:metal ion binding"/>
    <property type="evidence" value="ECO:0007669"/>
    <property type="project" value="UniProtKB-KW"/>
</dbReference>
<accession>A0A1J4TAG2</accession>
<feature type="binding site" evidence="2">
    <location>
        <position position="185"/>
    </location>
    <ligand>
        <name>Fe cation</name>
        <dbReference type="ChEBI" id="CHEBI:24875"/>
        <label>1</label>
    </ligand>
</feature>
<evidence type="ECO:0000256" key="1">
    <source>
        <dbReference type="PIRSR" id="PIRSR004789-50"/>
    </source>
</evidence>
<dbReference type="Pfam" id="PF13277">
    <property type="entry name" value="YmdB"/>
    <property type="match status" value="1"/>
</dbReference>
<feature type="binding site" evidence="2">
    <location>
        <position position="41"/>
    </location>
    <ligand>
        <name>Fe cation</name>
        <dbReference type="ChEBI" id="CHEBI:24875"/>
        <label>1</label>
    </ligand>
</feature>
<gene>
    <name evidence="3" type="ORF">AUJ27_02410</name>
</gene>
<feature type="binding site" evidence="2">
    <location>
        <position position="158"/>
    </location>
    <ligand>
        <name>Fe cation</name>
        <dbReference type="ChEBI" id="CHEBI:24875"/>
        <label>2</label>
    </ligand>
</feature>
<dbReference type="AlphaFoldDB" id="A0A1J4TAG2"/>
<protein>
    <recommendedName>
        <fullName evidence="5">Metallophosphoesterase</fullName>
    </recommendedName>
</protein>
<feature type="binding site" evidence="2">
    <location>
        <position position="68"/>
    </location>
    <ligand>
        <name>Fe cation</name>
        <dbReference type="ChEBI" id="CHEBI:24875"/>
        <label>2</label>
    </ligand>
</feature>
<evidence type="ECO:0000313" key="3">
    <source>
        <dbReference type="EMBL" id="OIO07462.1"/>
    </source>
</evidence>
<evidence type="ECO:0000256" key="2">
    <source>
        <dbReference type="PIRSR" id="PIRSR004789-51"/>
    </source>
</evidence>
<dbReference type="PIRSF" id="PIRSF004789">
    <property type="entry name" value="DR1281"/>
    <property type="match status" value="1"/>
</dbReference>
<dbReference type="InterPro" id="IPR029052">
    <property type="entry name" value="Metallo-depent_PP-like"/>
</dbReference>
<feature type="binding site" evidence="2">
    <location>
        <position position="40"/>
    </location>
    <ligand>
        <name>Fe cation</name>
        <dbReference type="ChEBI" id="CHEBI:24875"/>
        <label>2</label>
    </ligand>
</feature>
<dbReference type="EMBL" id="MNUU01000045">
    <property type="protein sequence ID" value="OIO07462.1"/>
    <property type="molecule type" value="Genomic_DNA"/>
</dbReference>
<dbReference type="SUPFAM" id="SSF56300">
    <property type="entry name" value="Metallo-dependent phosphatases"/>
    <property type="match status" value="1"/>
</dbReference>
<feature type="binding site" evidence="2">
    <location>
        <position position="183"/>
    </location>
    <ligand>
        <name>Fe cation</name>
        <dbReference type="ChEBI" id="CHEBI:24875"/>
        <label>2</label>
    </ligand>
</feature>
<evidence type="ECO:0000313" key="4">
    <source>
        <dbReference type="Proteomes" id="UP000183192"/>
    </source>
</evidence>
<evidence type="ECO:0008006" key="5">
    <source>
        <dbReference type="Google" id="ProtNLM"/>
    </source>
</evidence>
<feature type="binding site" evidence="2">
    <location>
        <position position="9"/>
    </location>
    <ligand>
        <name>Fe cation</name>
        <dbReference type="ChEBI" id="CHEBI:24875"/>
        <label>1</label>
    </ligand>
</feature>
<dbReference type="InterPro" id="IPR005235">
    <property type="entry name" value="YmdB-like"/>
</dbReference>
<comment type="caution">
    <text evidence="3">The sequence shown here is derived from an EMBL/GenBank/DDBJ whole genome shotgun (WGS) entry which is preliminary data.</text>
</comment>
<feature type="active site" description="Proton donor" evidence="1">
    <location>
        <position position="69"/>
    </location>
</feature>
<proteinExistence type="predicted"/>
<dbReference type="PANTHER" id="PTHR36303:SF1">
    <property type="entry name" value="2',3'-CYCLIC-NUCLEOTIDE 2'-PHOSPHODIESTERASE"/>
    <property type="match status" value="1"/>
</dbReference>
<dbReference type="GO" id="GO:0004113">
    <property type="term" value="F:2',3'-cyclic-nucleotide 3'-phosphodiesterase activity"/>
    <property type="evidence" value="ECO:0007669"/>
    <property type="project" value="TreeGrafter"/>
</dbReference>
<reference evidence="3 4" key="1">
    <citation type="journal article" date="2016" name="Environ. Microbiol.">
        <title>Genomic resolution of a cold subsurface aquifer community provides metabolic insights for novel microbes adapted to high CO concentrations.</title>
        <authorList>
            <person name="Probst A.J."/>
            <person name="Castelle C.J."/>
            <person name="Singh A."/>
            <person name="Brown C.T."/>
            <person name="Anantharaman K."/>
            <person name="Sharon I."/>
            <person name="Hug L.A."/>
            <person name="Burstein D."/>
            <person name="Emerson J.B."/>
            <person name="Thomas B.C."/>
            <person name="Banfield J.F."/>
        </authorList>
    </citation>
    <scope>NUCLEOTIDE SEQUENCE [LARGE SCALE GENOMIC DNA]</scope>
    <source>
        <strain evidence="3">CG1_02_37_44</strain>
    </source>
</reference>